<organism evidence="8 9">
    <name type="scientific">Temnothorax longispinosus</name>
    <dbReference type="NCBI Taxonomy" id="300112"/>
    <lineage>
        <taxon>Eukaryota</taxon>
        <taxon>Metazoa</taxon>
        <taxon>Ecdysozoa</taxon>
        <taxon>Arthropoda</taxon>
        <taxon>Hexapoda</taxon>
        <taxon>Insecta</taxon>
        <taxon>Pterygota</taxon>
        <taxon>Neoptera</taxon>
        <taxon>Endopterygota</taxon>
        <taxon>Hymenoptera</taxon>
        <taxon>Apocrita</taxon>
        <taxon>Aculeata</taxon>
        <taxon>Formicoidea</taxon>
        <taxon>Formicidae</taxon>
        <taxon>Myrmicinae</taxon>
        <taxon>Temnothorax</taxon>
    </lineage>
</organism>
<dbReference type="GO" id="GO:0061750">
    <property type="term" value="F:acid sphingomyelin phosphodiesterase activity"/>
    <property type="evidence" value="ECO:0007669"/>
    <property type="project" value="TreeGrafter"/>
</dbReference>
<dbReference type="Proteomes" id="UP000310200">
    <property type="component" value="Unassembled WGS sequence"/>
</dbReference>
<dbReference type="PANTHER" id="PTHR10340">
    <property type="entry name" value="SPHINGOMYELIN PHOSPHODIESTERASE"/>
    <property type="match status" value="1"/>
</dbReference>
<feature type="domain" description="C2H2-type" evidence="7">
    <location>
        <begin position="822"/>
        <end position="850"/>
    </location>
</feature>
<evidence type="ECO:0000256" key="3">
    <source>
        <dbReference type="ARBA" id="ARBA00023180"/>
    </source>
</evidence>
<feature type="compositionally biased region" description="Basic and acidic residues" evidence="5">
    <location>
        <begin position="1110"/>
        <end position="1134"/>
    </location>
</feature>
<feature type="region of interest" description="Disordered" evidence="5">
    <location>
        <begin position="1438"/>
        <end position="1460"/>
    </location>
</feature>
<gene>
    <name evidence="8" type="ORF">DBV15_07909</name>
</gene>
<proteinExistence type="inferred from homology"/>
<accession>A0A4S2K8E2</accession>
<dbReference type="SUPFAM" id="SSF56300">
    <property type="entry name" value="Metallo-dependent phosphatases"/>
    <property type="match status" value="1"/>
</dbReference>
<dbReference type="InterPro" id="IPR029052">
    <property type="entry name" value="Metallo-depent_PP-like"/>
</dbReference>
<dbReference type="Gene3D" id="3.60.21.10">
    <property type="match status" value="1"/>
</dbReference>
<dbReference type="GO" id="GO:0006685">
    <property type="term" value="P:sphingomyelin catabolic process"/>
    <property type="evidence" value="ECO:0007669"/>
    <property type="project" value="TreeGrafter"/>
</dbReference>
<dbReference type="Gene3D" id="3.30.160.60">
    <property type="entry name" value="Classic Zinc Finger"/>
    <property type="match status" value="2"/>
</dbReference>
<feature type="region of interest" description="Disordered" evidence="5">
    <location>
        <begin position="1004"/>
        <end position="1059"/>
    </location>
</feature>
<dbReference type="PANTHER" id="PTHR10340:SF29">
    <property type="entry name" value="SPHINGOMYELIN PHOSPHODIESTERASE"/>
    <property type="match status" value="1"/>
</dbReference>
<dbReference type="CDD" id="cd00842">
    <property type="entry name" value="MPP_ASMase"/>
    <property type="match status" value="1"/>
</dbReference>
<keyword evidence="2" id="KW-0378">Hydrolase</keyword>
<dbReference type="PROSITE" id="PS00028">
    <property type="entry name" value="ZINC_FINGER_C2H2_1"/>
    <property type="match status" value="3"/>
</dbReference>
<keyword evidence="3" id="KW-0325">Glycoprotein</keyword>
<dbReference type="InterPro" id="IPR013087">
    <property type="entry name" value="Znf_C2H2_type"/>
</dbReference>
<evidence type="ECO:0000313" key="9">
    <source>
        <dbReference type="Proteomes" id="UP000310200"/>
    </source>
</evidence>
<dbReference type="STRING" id="300112.A0A4S2K8E2"/>
<dbReference type="GO" id="GO:0046513">
    <property type="term" value="P:ceramide biosynthetic process"/>
    <property type="evidence" value="ECO:0007669"/>
    <property type="project" value="TreeGrafter"/>
</dbReference>
<evidence type="ECO:0000256" key="6">
    <source>
        <dbReference type="SAM" id="SignalP"/>
    </source>
</evidence>
<evidence type="ECO:0000256" key="4">
    <source>
        <dbReference type="PROSITE-ProRule" id="PRU00042"/>
    </source>
</evidence>
<keyword evidence="4" id="KW-0862">Zinc</keyword>
<feature type="signal peptide" evidence="6">
    <location>
        <begin position="1"/>
        <end position="18"/>
    </location>
</feature>
<dbReference type="SMART" id="SM00355">
    <property type="entry name" value="ZnF_C2H2"/>
    <property type="match status" value="5"/>
</dbReference>
<feature type="compositionally biased region" description="Low complexity" evidence="5">
    <location>
        <begin position="1011"/>
        <end position="1023"/>
    </location>
</feature>
<feature type="compositionally biased region" description="Polar residues" evidence="5">
    <location>
        <begin position="1139"/>
        <end position="1148"/>
    </location>
</feature>
<name>A0A4S2K8E2_9HYME</name>
<protein>
    <recommendedName>
        <fullName evidence="7">C2H2-type domain-containing protein</fullName>
    </recommendedName>
</protein>
<sequence length="1520" mass="174521">MRFYRLLLFTLLLKVASSDVSTYIISIDNSPPISIDLEESNETLNIVQITDLHYDPDYEPYGNSQCKEPTCCRKGQNKTNTSGKVAGFWGDYNYCDSPWHTVVDVLDHIRDQHQNESEEFQQLIHQLALPTSQQRDDWHGFVGESSESICIICQSVLNTFIEYRRNGTSEEEIGDLVIKLCVLLNLFAPKNITNDELSTQWLYQMMADLWINSGWLPESTRSTILEGGYYTVSPKKGFRIIVLNNNVCYCYNWWIWYQPQDPDDQLQWLADTLSQAEKDREFVHILAHIPPDDEQCYTTWKREYMKIVNRYAHIIRAQFNGHTHNDELELLYGADNNGNDNGKINNVAWNGGSATTYQNLNSNYKLYTVDSKNYVSITLFHIGEIHAMYTSNTLLQAVKDYENWMYNLTLANLHPDKRPSWFKSYSFKEEYGISDLSYDSLQTWLFYLPSNDILLDRYYRNFYKRAEPSLRKECDIKCKRLYVCRMIASLGNRKTMNPKQAKPPLQTTGKRRKRLLNGNTSRPDLSNLRKPVDTSVSNLYQVCELLEDGTDEVKSILSYECNVIYECRICLALFRSIVNLVSHKREYCVGEFDVRFHKRVLNNYNAHPTRESIAHMYKTEQASSDGVNNDGVNNDGVINDSVNDDGVKNDRILRSQVSKKSNKKDLTAILDMLNKEREDHIEKQNLENESAISNVPDDQHIYLEPIDTNCPAVYQFVESSDAVVEAIDLVKEQITKLQNITDQNALAVEEPENQLEKSDSPIQAEMSEENDKESEEENEEGIEEENEERNEEENEERNEEESDEENDEENKALIYRLPMNNLSCPICSAKFSTKKTLIVHIKTLHTSKRLCYPCPCCKNTFANTWSTYRHLCRVHKMTNEQVRKLKSEVQGKAFHRKTTMMRNKKNNHAAKVSALKNVMENSDKTQELINVESGTKLRGRRGRRTSRKTTSSTFSQYCQTPIATCDEKTIRIKHCSTLSASTFVIPCKTENNLVANTIIKSSVDEDTKNTSSKSSERTSSSLEISDHEMPILLGNQHDMLGNQHNLPERNSADNNNVSGIALPENIDATKLLLPVENQDNCMPDEDLHSPGATRTDANKDSSAASKMRNKKEEALSHHNEDRLTDPGEGGKIEGEDNSESQSSLTQPNEKNRTLLMESKIATIADYRKQRCLKCNRKFTSAPNLRRHMAMHVGWYRYRCKLCDFKCFEKCDCVTHCKKMHNMQNNRVAIAEMILRISHDDTCDEDIVADTTDPKTKSDNPDIAMDVTASSDCQPETRVNFNDLSDLDARIVSQSETVANERVPQSRESECENVYAGDSDKTMQELLEYMEKNKNKKDPVFTRMIRQVIYGNDKDAIKVQANSDKPVLETNDGENERVNTNDNAKDTSPIKSEEAFCPILNNVKHQRPMRNRIKSLNEDFSSNNTGAIEVQAEPDKPVLETNDRESGRVNTNDNVNDASPIESTGTFCPILNNVKHKRPMRNRIKPLNEDFIYNLKEMTCRRESALINDSETLHIRKKAKF</sequence>
<dbReference type="EMBL" id="QBLH01003084">
    <property type="protein sequence ID" value="TGZ45675.1"/>
    <property type="molecule type" value="Genomic_DNA"/>
</dbReference>
<dbReference type="InterPro" id="IPR041805">
    <property type="entry name" value="ASMase/PPN1_MPP"/>
</dbReference>
<dbReference type="GO" id="GO:0005764">
    <property type="term" value="C:lysosome"/>
    <property type="evidence" value="ECO:0007669"/>
    <property type="project" value="TreeGrafter"/>
</dbReference>
<feature type="compositionally biased region" description="Basic and acidic residues" evidence="5">
    <location>
        <begin position="1373"/>
        <end position="1384"/>
    </location>
</feature>
<dbReference type="GO" id="GO:0008270">
    <property type="term" value="F:zinc ion binding"/>
    <property type="evidence" value="ECO:0007669"/>
    <property type="project" value="UniProtKB-KW"/>
</dbReference>
<dbReference type="Pfam" id="PF00096">
    <property type="entry name" value="zf-C2H2"/>
    <property type="match status" value="2"/>
</dbReference>
<feature type="region of interest" description="Disordered" evidence="5">
    <location>
        <begin position="495"/>
        <end position="529"/>
    </location>
</feature>
<keyword evidence="4" id="KW-0863">Zinc-finger</keyword>
<feature type="compositionally biased region" description="Polar residues" evidence="5">
    <location>
        <begin position="1447"/>
        <end position="1460"/>
    </location>
</feature>
<dbReference type="GO" id="GO:0016020">
    <property type="term" value="C:membrane"/>
    <property type="evidence" value="ECO:0007669"/>
    <property type="project" value="GOC"/>
</dbReference>
<evidence type="ECO:0000259" key="7">
    <source>
        <dbReference type="PROSITE" id="PS50157"/>
    </source>
</evidence>
<feature type="region of interest" description="Disordered" evidence="5">
    <location>
        <begin position="745"/>
        <end position="808"/>
    </location>
</feature>
<evidence type="ECO:0000313" key="8">
    <source>
        <dbReference type="EMBL" id="TGZ45675.1"/>
    </source>
</evidence>
<dbReference type="InterPro" id="IPR004843">
    <property type="entry name" value="Calcineurin-like_PHP"/>
</dbReference>
<evidence type="ECO:0000256" key="1">
    <source>
        <dbReference type="ARBA" id="ARBA00008234"/>
    </source>
</evidence>
<evidence type="ECO:0000256" key="2">
    <source>
        <dbReference type="ARBA" id="ARBA00022801"/>
    </source>
</evidence>
<evidence type="ECO:0000256" key="5">
    <source>
        <dbReference type="SAM" id="MobiDB-lite"/>
    </source>
</evidence>
<feature type="domain" description="C2H2-type" evidence="7">
    <location>
        <begin position="1169"/>
        <end position="1193"/>
    </location>
</feature>
<feature type="region of interest" description="Disordered" evidence="5">
    <location>
        <begin position="1078"/>
        <end position="1153"/>
    </location>
</feature>
<comment type="similarity">
    <text evidence="1">Belongs to the acid sphingomyelinase family.</text>
</comment>
<dbReference type="PROSITE" id="PS50157">
    <property type="entry name" value="ZINC_FINGER_C2H2_2"/>
    <property type="match status" value="2"/>
</dbReference>
<dbReference type="Pfam" id="PF00149">
    <property type="entry name" value="Metallophos"/>
    <property type="match status" value="1"/>
</dbReference>
<keyword evidence="6" id="KW-0732">Signal</keyword>
<feature type="region of interest" description="Disordered" evidence="5">
    <location>
        <begin position="1365"/>
        <end position="1388"/>
    </location>
</feature>
<keyword evidence="9" id="KW-1185">Reference proteome</keyword>
<dbReference type="GO" id="GO:0005615">
    <property type="term" value="C:extracellular space"/>
    <property type="evidence" value="ECO:0007669"/>
    <property type="project" value="TreeGrafter"/>
</dbReference>
<keyword evidence="4" id="KW-0479">Metal-binding</keyword>
<feature type="compositionally biased region" description="Acidic residues" evidence="5">
    <location>
        <begin position="766"/>
        <end position="808"/>
    </location>
</feature>
<reference evidence="8 9" key="1">
    <citation type="journal article" date="2019" name="Philos. Trans. R. Soc. Lond., B, Biol. Sci.">
        <title>Ant behaviour and brain gene expression of defending hosts depend on the ecological success of the intruding social parasite.</title>
        <authorList>
            <person name="Kaur R."/>
            <person name="Stoldt M."/>
            <person name="Jongepier E."/>
            <person name="Feldmeyer B."/>
            <person name="Menzel F."/>
            <person name="Bornberg-Bauer E."/>
            <person name="Foitzik S."/>
        </authorList>
    </citation>
    <scope>NUCLEOTIDE SEQUENCE [LARGE SCALE GENOMIC DNA]</scope>
    <source>
        <tissue evidence="8">Whole body</tissue>
    </source>
</reference>
<comment type="caution">
    <text evidence="8">The sequence shown here is derived from an EMBL/GenBank/DDBJ whole genome shotgun (WGS) entry which is preliminary data.</text>
</comment>
<feature type="chain" id="PRO_5020465271" description="C2H2-type domain-containing protein" evidence="6">
    <location>
        <begin position="19"/>
        <end position="1520"/>
    </location>
</feature>